<dbReference type="InterPro" id="IPR000700">
    <property type="entry name" value="PAS-assoc_C"/>
</dbReference>
<evidence type="ECO:0000259" key="9">
    <source>
        <dbReference type="PROSITE" id="PS50113"/>
    </source>
</evidence>
<dbReference type="InterPro" id="IPR036097">
    <property type="entry name" value="HisK_dim/P_sf"/>
</dbReference>
<dbReference type="RefSeq" id="WP_014902090.1">
    <property type="nucleotide sequence ID" value="NC_018515.1"/>
</dbReference>
<evidence type="ECO:0000256" key="1">
    <source>
        <dbReference type="ARBA" id="ARBA00000085"/>
    </source>
</evidence>
<dbReference type="PROSITE" id="PS50112">
    <property type="entry name" value="PAS"/>
    <property type="match status" value="3"/>
</dbReference>
<gene>
    <name evidence="10" type="ordered locus">Desmer_1154</name>
</gene>
<dbReference type="KEGG" id="dmi:Desmer_1154"/>
<feature type="domain" description="PAS" evidence="8">
    <location>
        <begin position="257"/>
        <end position="329"/>
    </location>
</feature>
<dbReference type="Pfam" id="PF00512">
    <property type="entry name" value="HisKA"/>
    <property type="match status" value="1"/>
</dbReference>
<dbReference type="SMART" id="SM00091">
    <property type="entry name" value="PAS"/>
    <property type="match status" value="3"/>
</dbReference>
<dbReference type="SMART" id="SM00387">
    <property type="entry name" value="HATPase_c"/>
    <property type="match status" value="1"/>
</dbReference>
<dbReference type="EMBL" id="CP003629">
    <property type="protein sequence ID" value="AFQ43171.1"/>
    <property type="molecule type" value="Genomic_DNA"/>
</dbReference>
<dbReference type="InterPro" id="IPR005467">
    <property type="entry name" value="His_kinase_dom"/>
</dbReference>
<dbReference type="InterPro" id="IPR001610">
    <property type="entry name" value="PAC"/>
</dbReference>
<dbReference type="Pfam" id="PF02518">
    <property type="entry name" value="HATPase_c"/>
    <property type="match status" value="1"/>
</dbReference>
<evidence type="ECO:0000259" key="7">
    <source>
        <dbReference type="PROSITE" id="PS50109"/>
    </source>
</evidence>
<sequence length="612" mass="70710">MCNGGLSNEHYKKILSITPELLCISDMHGQFRYVNSAFEEVLGYTAEELRGSTLYSILHPDDKQAATNTIKCLLINKQERLSIERRYLCKEGAYKWIAWEITIDWTEELVYSSGRDITDKKKTEEAERKAKERLEEAQEFARLGYWEFDAITGENYWSDELLQLCGLTRDESASNLDAFMQMVHPDDKNLIINSMKMPPKDNEFELEIRLIRSNDEIVWIHEKVKYDQDSSGKVIRWYGVVRDISLRKLNEDKLMESEAKFKELVENLGEVIWIRQGGKLVYISPAYEQVWGRTCQSLYRNPQSFIDSIHPEDKERILQAFLNDNYNNTNQDLLEDQYRIIRPDGTERWIWLRKFPILDDAGKLIRHVGICYDVTKIKEYEEEVLKNKMEKEMARLDRLSLVGEMAAGIGHEVRNPMTTVRGFLQLLSRKEDCLKYNEFFTLMIDELDRANSIITEFLSLAKDRVVELEVQSLKEIVQDIFPLIQADGLVSEKNIVMELEEVAKIPLDKKEIRQLILNLVQNGSQAMLPGGTIKIRTFMEKEEVVLAVSDEGSGITPQVLEKIGTPFFTTKENGTGLGLAVCYSIVARHNAKIDIDTGSKGTTFFVRFKNLT</sequence>
<dbReference type="InterPro" id="IPR013655">
    <property type="entry name" value="PAS_fold_3"/>
</dbReference>
<feature type="domain" description="PAC" evidence="9">
    <location>
        <begin position="334"/>
        <end position="386"/>
    </location>
</feature>
<dbReference type="Pfam" id="PF08447">
    <property type="entry name" value="PAS_3"/>
    <property type="match status" value="3"/>
</dbReference>
<dbReference type="PROSITE" id="PS50109">
    <property type="entry name" value="HIS_KIN"/>
    <property type="match status" value="1"/>
</dbReference>
<organism evidence="10 11">
    <name type="scientific">Desulfosporosinus meridiei (strain ATCC BAA-275 / DSM 13257 / KCTC 12902 / NCIMB 13706 / S10)</name>
    <dbReference type="NCBI Taxonomy" id="768704"/>
    <lineage>
        <taxon>Bacteria</taxon>
        <taxon>Bacillati</taxon>
        <taxon>Bacillota</taxon>
        <taxon>Clostridia</taxon>
        <taxon>Eubacteriales</taxon>
        <taxon>Desulfitobacteriaceae</taxon>
        <taxon>Desulfosporosinus</taxon>
    </lineage>
</organism>
<dbReference type="GO" id="GO:0000155">
    <property type="term" value="F:phosphorelay sensor kinase activity"/>
    <property type="evidence" value="ECO:0007669"/>
    <property type="project" value="InterPro"/>
</dbReference>
<dbReference type="PANTHER" id="PTHR43304:SF1">
    <property type="entry name" value="PAC DOMAIN-CONTAINING PROTEIN"/>
    <property type="match status" value="1"/>
</dbReference>
<evidence type="ECO:0000256" key="5">
    <source>
        <dbReference type="ARBA" id="ARBA00022777"/>
    </source>
</evidence>
<keyword evidence="6" id="KW-0902">Two-component regulatory system</keyword>
<evidence type="ECO:0000313" key="11">
    <source>
        <dbReference type="Proteomes" id="UP000005262"/>
    </source>
</evidence>
<dbReference type="EC" id="2.7.13.3" evidence="2"/>
<evidence type="ECO:0000256" key="3">
    <source>
        <dbReference type="ARBA" id="ARBA00022553"/>
    </source>
</evidence>
<dbReference type="InterPro" id="IPR003594">
    <property type="entry name" value="HATPase_dom"/>
</dbReference>
<dbReference type="STRING" id="768704.Desmer_1154"/>
<dbReference type="SMART" id="SM00086">
    <property type="entry name" value="PAC"/>
    <property type="match status" value="3"/>
</dbReference>
<accession>J7IWT5</accession>
<keyword evidence="3" id="KW-0597">Phosphoprotein</keyword>
<dbReference type="InterPro" id="IPR035965">
    <property type="entry name" value="PAS-like_dom_sf"/>
</dbReference>
<dbReference type="Proteomes" id="UP000005262">
    <property type="component" value="Chromosome"/>
</dbReference>
<dbReference type="InterPro" id="IPR036890">
    <property type="entry name" value="HATPase_C_sf"/>
</dbReference>
<evidence type="ECO:0000259" key="8">
    <source>
        <dbReference type="PROSITE" id="PS50112"/>
    </source>
</evidence>
<evidence type="ECO:0000256" key="6">
    <source>
        <dbReference type="ARBA" id="ARBA00023012"/>
    </source>
</evidence>
<dbReference type="AlphaFoldDB" id="J7IWT5"/>
<keyword evidence="11" id="KW-1185">Reference proteome</keyword>
<dbReference type="SUPFAM" id="SSF47384">
    <property type="entry name" value="Homodimeric domain of signal transducing histidine kinase"/>
    <property type="match status" value="1"/>
</dbReference>
<dbReference type="Gene3D" id="3.30.565.10">
    <property type="entry name" value="Histidine kinase-like ATPase, C-terminal domain"/>
    <property type="match status" value="1"/>
</dbReference>
<evidence type="ECO:0000256" key="2">
    <source>
        <dbReference type="ARBA" id="ARBA00012438"/>
    </source>
</evidence>
<dbReference type="InterPro" id="IPR003661">
    <property type="entry name" value="HisK_dim/P_dom"/>
</dbReference>
<dbReference type="CDD" id="cd00082">
    <property type="entry name" value="HisKA"/>
    <property type="match status" value="1"/>
</dbReference>
<evidence type="ECO:0000256" key="4">
    <source>
        <dbReference type="ARBA" id="ARBA00022679"/>
    </source>
</evidence>
<dbReference type="SUPFAM" id="SSF55785">
    <property type="entry name" value="PYP-like sensor domain (PAS domain)"/>
    <property type="match status" value="3"/>
</dbReference>
<dbReference type="Gene3D" id="2.10.70.100">
    <property type="match status" value="1"/>
</dbReference>
<dbReference type="Gene3D" id="3.30.450.20">
    <property type="entry name" value="PAS domain"/>
    <property type="match status" value="3"/>
</dbReference>
<reference evidence="10 11" key="1">
    <citation type="journal article" date="2012" name="J. Bacteriol.">
        <title>Complete genome sequences of Desulfosporosinus orientis DSM765T, Desulfosporosinus youngiae DSM17734T, Desulfosporosinus meridiei DSM13257T, and Desulfosporosinus acidiphilus DSM22704T.</title>
        <authorList>
            <person name="Pester M."/>
            <person name="Brambilla E."/>
            <person name="Alazard D."/>
            <person name="Rattei T."/>
            <person name="Weinmaier T."/>
            <person name="Han J."/>
            <person name="Lucas S."/>
            <person name="Lapidus A."/>
            <person name="Cheng J.F."/>
            <person name="Goodwin L."/>
            <person name="Pitluck S."/>
            <person name="Peters L."/>
            <person name="Ovchinnikova G."/>
            <person name="Teshima H."/>
            <person name="Detter J.C."/>
            <person name="Han C.S."/>
            <person name="Tapia R."/>
            <person name="Land M.L."/>
            <person name="Hauser L."/>
            <person name="Kyrpides N.C."/>
            <person name="Ivanova N.N."/>
            <person name="Pagani I."/>
            <person name="Huntmann M."/>
            <person name="Wei C.L."/>
            <person name="Davenport K.W."/>
            <person name="Daligault H."/>
            <person name="Chain P.S."/>
            <person name="Chen A."/>
            <person name="Mavromatis K."/>
            <person name="Markowitz V."/>
            <person name="Szeto E."/>
            <person name="Mikhailova N."/>
            <person name="Pati A."/>
            <person name="Wagner M."/>
            <person name="Woyke T."/>
            <person name="Ollivier B."/>
            <person name="Klenk H.P."/>
            <person name="Spring S."/>
            <person name="Loy A."/>
        </authorList>
    </citation>
    <scope>NUCLEOTIDE SEQUENCE [LARGE SCALE GENOMIC DNA]</scope>
    <source>
        <strain evidence="11">ATCC BAA-275 / DSM 13257 / NCIMB 13706 / S10</strain>
    </source>
</reference>
<evidence type="ECO:0000313" key="10">
    <source>
        <dbReference type="EMBL" id="AFQ43171.1"/>
    </source>
</evidence>
<dbReference type="SMART" id="SM00388">
    <property type="entry name" value="HisKA"/>
    <property type="match status" value="1"/>
</dbReference>
<keyword evidence="4" id="KW-0808">Transferase</keyword>
<dbReference type="NCBIfam" id="TIGR00229">
    <property type="entry name" value="sensory_box"/>
    <property type="match status" value="2"/>
</dbReference>
<comment type="catalytic activity">
    <reaction evidence="1">
        <text>ATP + protein L-histidine = ADP + protein N-phospho-L-histidine.</text>
        <dbReference type="EC" id="2.7.13.3"/>
    </reaction>
</comment>
<feature type="domain" description="PAS" evidence="8">
    <location>
        <begin position="130"/>
        <end position="202"/>
    </location>
</feature>
<dbReference type="eggNOG" id="COG2202">
    <property type="taxonomic scope" value="Bacteria"/>
</dbReference>
<dbReference type="Gene3D" id="1.10.287.130">
    <property type="match status" value="1"/>
</dbReference>
<proteinExistence type="predicted"/>
<dbReference type="PRINTS" id="PR00344">
    <property type="entry name" value="BCTRLSENSOR"/>
</dbReference>
<dbReference type="InterPro" id="IPR000014">
    <property type="entry name" value="PAS"/>
</dbReference>
<dbReference type="InterPro" id="IPR052162">
    <property type="entry name" value="Sensor_kinase/Photoreceptor"/>
</dbReference>
<feature type="domain" description="Histidine kinase" evidence="7">
    <location>
        <begin position="408"/>
        <end position="612"/>
    </location>
</feature>
<protein>
    <recommendedName>
        <fullName evidence="2">histidine kinase</fullName>
        <ecNumber evidence="2">2.7.13.3</ecNumber>
    </recommendedName>
</protein>
<dbReference type="CDD" id="cd00130">
    <property type="entry name" value="PAS"/>
    <property type="match status" value="3"/>
</dbReference>
<name>J7IWT5_DESMD</name>
<dbReference type="SUPFAM" id="SSF55874">
    <property type="entry name" value="ATPase domain of HSP90 chaperone/DNA topoisomerase II/histidine kinase"/>
    <property type="match status" value="1"/>
</dbReference>
<keyword evidence="5" id="KW-0418">Kinase</keyword>
<feature type="domain" description="PAC" evidence="9">
    <location>
        <begin position="204"/>
        <end position="256"/>
    </location>
</feature>
<dbReference type="eggNOG" id="COG3852">
    <property type="taxonomic scope" value="Bacteria"/>
</dbReference>
<dbReference type="InterPro" id="IPR004358">
    <property type="entry name" value="Sig_transdc_His_kin-like_C"/>
</dbReference>
<dbReference type="HOGENOM" id="CLU_000445_114_39_9"/>
<feature type="domain" description="PAS" evidence="8">
    <location>
        <begin position="7"/>
        <end position="77"/>
    </location>
</feature>
<dbReference type="OrthoDB" id="505470at2"/>
<reference evidence="11" key="2">
    <citation type="submission" date="2012-08" db="EMBL/GenBank/DDBJ databases">
        <title>Finished genome of Desulfosporosinus meridiei DSM 13257.</title>
        <authorList>
            <person name="Huntemann M."/>
            <person name="Wei C.-L."/>
            <person name="Han J."/>
            <person name="Detter J.C."/>
            <person name="Han C."/>
            <person name="Davenport K."/>
            <person name="Daligault H."/>
            <person name="Erkkila T."/>
            <person name="Gu W."/>
            <person name="Munk A.C.C."/>
            <person name="Teshima H."/>
            <person name="Xu Y."/>
            <person name="Chain P."/>
            <person name="Tapia R."/>
            <person name="Chen A."/>
            <person name="Krypides N."/>
            <person name="Mavromatis K."/>
            <person name="Markowitz V."/>
            <person name="Szeto E."/>
            <person name="Ivanova N."/>
            <person name="Mikhailova N."/>
            <person name="Ovchinnikova G."/>
            <person name="Pagani I."/>
            <person name="Pati A."/>
            <person name="Goodwin L."/>
            <person name="Peters L."/>
            <person name="Pitluck S."/>
            <person name="Woyke T."/>
            <person name="Pester M."/>
            <person name="Spring S."/>
            <person name="Ollivier B."/>
            <person name="Rattei T."/>
            <person name="Klenk H.-P."/>
            <person name="Wagner M."/>
            <person name="Loy A."/>
        </authorList>
    </citation>
    <scope>NUCLEOTIDE SEQUENCE [LARGE SCALE GENOMIC DNA]</scope>
    <source>
        <strain evidence="11">ATCC BAA-275 / DSM 13257 / NCIMB 13706 / S10</strain>
    </source>
</reference>
<dbReference type="PROSITE" id="PS50113">
    <property type="entry name" value="PAC"/>
    <property type="match status" value="2"/>
</dbReference>
<dbReference type="PANTHER" id="PTHR43304">
    <property type="entry name" value="PHYTOCHROME-LIKE PROTEIN CPH1"/>
    <property type="match status" value="1"/>
</dbReference>